<accession>A0ACD0NX82</accession>
<proteinExistence type="predicted"/>
<dbReference type="Proteomes" id="UP000245626">
    <property type="component" value="Unassembled WGS sequence"/>
</dbReference>
<feature type="non-terminal residue" evidence="1">
    <location>
        <position position="543"/>
    </location>
</feature>
<reference evidence="1 2" key="1">
    <citation type="journal article" date="2018" name="Mol. Biol. Evol.">
        <title>Broad Genomic Sampling Reveals a Smut Pathogenic Ancestry of the Fungal Clade Ustilaginomycotina.</title>
        <authorList>
            <person name="Kijpornyongpan T."/>
            <person name="Mondo S.J."/>
            <person name="Barry K."/>
            <person name="Sandor L."/>
            <person name="Lee J."/>
            <person name="Lipzen A."/>
            <person name="Pangilinan J."/>
            <person name="LaButti K."/>
            <person name="Hainaut M."/>
            <person name="Henrissat B."/>
            <person name="Grigoriev I.V."/>
            <person name="Spatafora J.W."/>
            <person name="Aime M.C."/>
        </authorList>
    </citation>
    <scope>NUCLEOTIDE SEQUENCE [LARGE SCALE GENOMIC DNA]</scope>
    <source>
        <strain evidence="1 2">SA 807</strain>
    </source>
</reference>
<dbReference type="EMBL" id="KZ819931">
    <property type="protein sequence ID" value="PWN50447.1"/>
    <property type="molecule type" value="Genomic_DNA"/>
</dbReference>
<gene>
    <name evidence="1" type="ORF">IE53DRAFT_362370</name>
</gene>
<name>A0ACD0NX82_9BASI</name>
<evidence type="ECO:0000313" key="1">
    <source>
        <dbReference type="EMBL" id="PWN50447.1"/>
    </source>
</evidence>
<keyword evidence="2" id="KW-1185">Reference proteome</keyword>
<protein>
    <submittedName>
        <fullName evidence="1">Uncharacterized protein</fullName>
    </submittedName>
</protein>
<organism evidence="1 2">
    <name type="scientific">Violaceomyces palustris</name>
    <dbReference type="NCBI Taxonomy" id="1673888"/>
    <lineage>
        <taxon>Eukaryota</taxon>
        <taxon>Fungi</taxon>
        <taxon>Dikarya</taxon>
        <taxon>Basidiomycota</taxon>
        <taxon>Ustilaginomycotina</taxon>
        <taxon>Ustilaginomycetes</taxon>
        <taxon>Violaceomycetales</taxon>
        <taxon>Violaceomycetaceae</taxon>
        <taxon>Violaceomyces</taxon>
    </lineage>
</organism>
<evidence type="ECO:0000313" key="2">
    <source>
        <dbReference type="Proteomes" id="UP000245626"/>
    </source>
</evidence>
<sequence length="543" mass="60517">MGSLMRTGSGRLDSWVTHLLLPINLGLTLLIMILLLPAPQPSSTSGDKTLLQKYGFKIDQPDKWNGSGGLDQFLTWIHKIIHYFSLHGNSPDLLKIQLLGGYLEREPLDWYYRHIMPRIHSIDFKTSIFGLRKHFLIDTLSHDAADKLDQAAQGSKDVHSFQAYLKRLADQMIEPPSSITMNRRLLQGLKTSITPKPGLKATDQWNYSKGFGHRAGSCPQKLISNMILHEEEQDMEPTPEGEEDPLQDLPEDQSQEQEDKEEEEDSLHTHAVFISEDQDSSEGDDLGCWIGSIRTSKVSPPEEFQQINIASAKPPKGDLTRVPSGRSAIVKPLSCTIKINGHDALALFDTGSTADLLSASWATTNKIKTFKLEEPTPLQLALSGSRGKINHAAMVNVKHGSCNSSDTLIFRTLTASVALLSNSAEPPTSASSHPDIPMDKLKKKISSRYPKCADAYKPALLEKINQYLKAGWWQETNVPAAVPLMVIPKKNGKIRTVIDARERNENTIKDLTPFPDQDTIRMDVARAPFRSKLDSTDAYEQIR</sequence>